<organism evidence="2 3">
    <name type="scientific">Bowmanella yangjiangensis</name>
    <dbReference type="NCBI Taxonomy" id="2811230"/>
    <lineage>
        <taxon>Bacteria</taxon>
        <taxon>Pseudomonadati</taxon>
        <taxon>Pseudomonadota</taxon>
        <taxon>Gammaproteobacteria</taxon>
        <taxon>Alteromonadales</taxon>
        <taxon>Alteromonadaceae</taxon>
        <taxon>Bowmanella</taxon>
    </lineage>
</organism>
<proteinExistence type="predicted"/>
<evidence type="ECO:0000313" key="3">
    <source>
        <dbReference type="Proteomes" id="UP000663992"/>
    </source>
</evidence>
<reference evidence="2 3" key="1">
    <citation type="submission" date="2021-03" db="EMBL/GenBank/DDBJ databases">
        <title>novel species isolated from a fishpond in China.</title>
        <authorList>
            <person name="Lu H."/>
            <person name="Cai Z."/>
        </authorList>
    </citation>
    <scope>NUCLEOTIDE SEQUENCE [LARGE SCALE GENOMIC DNA]</scope>
    <source>
        <strain evidence="2 3">Y57</strain>
    </source>
</reference>
<gene>
    <name evidence="2" type="ORF">J0A65_18930</name>
</gene>
<sequence length="90" mass="9611">MFSKMKLTAATVLLVSSMSASAQSTEVSLQELVAHVLSSAVSATTQEMSNSVKEAVSKAADVLTLQEDTLEMQLVERNEKAQPEPAKQAE</sequence>
<dbReference type="Proteomes" id="UP000663992">
    <property type="component" value="Unassembled WGS sequence"/>
</dbReference>
<protein>
    <submittedName>
        <fullName evidence="2">Uncharacterized protein</fullName>
    </submittedName>
</protein>
<feature type="signal peptide" evidence="1">
    <location>
        <begin position="1"/>
        <end position="22"/>
    </location>
</feature>
<comment type="caution">
    <text evidence="2">The sequence shown here is derived from an EMBL/GenBank/DDBJ whole genome shotgun (WGS) entry which is preliminary data.</text>
</comment>
<name>A0ABS3D1Y6_9ALTE</name>
<dbReference type="EMBL" id="JAFKCS010000026">
    <property type="protein sequence ID" value="MBN7821949.1"/>
    <property type="molecule type" value="Genomic_DNA"/>
</dbReference>
<feature type="chain" id="PRO_5046188497" evidence="1">
    <location>
        <begin position="23"/>
        <end position="90"/>
    </location>
</feature>
<evidence type="ECO:0000256" key="1">
    <source>
        <dbReference type="SAM" id="SignalP"/>
    </source>
</evidence>
<keyword evidence="1" id="KW-0732">Signal</keyword>
<accession>A0ABS3D1Y6</accession>
<keyword evidence="3" id="KW-1185">Reference proteome</keyword>
<evidence type="ECO:0000313" key="2">
    <source>
        <dbReference type="EMBL" id="MBN7821949.1"/>
    </source>
</evidence>
<dbReference type="RefSeq" id="WP_206595903.1">
    <property type="nucleotide sequence ID" value="NZ_JAFKCS010000026.1"/>
</dbReference>